<name>A0A0N5BP67_STREA</name>
<dbReference type="Proteomes" id="UP000046392">
    <property type="component" value="Unplaced"/>
</dbReference>
<organism evidence="1 2">
    <name type="scientific">Strongyloides papillosus</name>
    <name type="common">Intestinal threadworm</name>
    <dbReference type="NCBI Taxonomy" id="174720"/>
    <lineage>
        <taxon>Eukaryota</taxon>
        <taxon>Metazoa</taxon>
        <taxon>Ecdysozoa</taxon>
        <taxon>Nematoda</taxon>
        <taxon>Chromadorea</taxon>
        <taxon>Rhabditida</taxon>
        <taxon>Tylenchina</taxon>
        <taxon>Panagrolaimomorpha</taxon>
        <taxon>Strongyloidoidea</taxon>
        <taxon>Strongyloididae</taxon>
        <taxon>Strongyloides</taxon>
    </lineage>
</organism>
<dbReference type="Gene3D" id="2.40.50.140">
    <property type="entry name" value="Nucleic acid-binding proteins"/>
    <property type="match status" value="1"/>
</dbReference>
<proteinExistence type="predicted"/>
<evidence type="ECO:0000313" key="1">
    <source>
        <dbReference type="Proteomes" id="UP000046392"/>
    </source>
</evidence>
<dbReference type="AlphaFoldDB" id="A0A0N5BP67"/>
<dbReference type="WBParaSite" id="SPAL_0000769475.1">
    <property type="protein sequence ID" value="SPAL_0000769475.1"/>
    <property type="gene ID" value="SPAL_0000769475"/>
</dbReference>
<dbReference type="InterPro" id="IPR012340">
    <property type="entry name" value="NA-bd_OB-fold"/>
</dbReference>
<sequence>MMDWKHLLRIKKIFGYVVKKLELKEVNIQRGQTYALNSFVVDNERTLISFRCFADTRAEVFSQIEEQCFDTFKAPGEAVKKADKALCLVPHEFQITVNSRVKIKKHEGKSFRPSQNTFAGLKTITVKTAKVIYNKENNGIFYIVRKSVLEKNVTRLQLMLEGTVDTSVQIEKMPHSTSHMPFRQALELFGITAEDFIKSENTITDIL</sequence>
<accession>A0A0N5BP67</accession>
<evidence type="ECO:0000313" key="2">
    <source>
        <dbReference type="WBParaSite" id="SPAL_0000769475.1"/>
    </source>
</evidence>
<keyword evidence="1" id="KW-1185">Reference proteome</keyword>
<protein>
    <submittedName>
        <fullName evidence="2">Ribosome assembly factor SBDS</fullName>
    </submittedName>
</protein>
<reference evidence="2" key="1">
    <citation type="submission" date="2017-02" db="UniProtKB">
        <authorList>
            <consortium name="WormBaseParasite"/>
        </authorList>
    </citation>
    <scope>IDENTIFICATION</scope>
</reference>